<sequence>MKPTTSPTIPCTFLAPCQFGVGFFEIHSYFHSIVARCFNGNSILLSELIELLIYPGNHDLKDFLFCPVVDLVMK</sequence>
<protein>
    <submittedName>
        <fullName evidence="1">Uncharacterized protein</fullName>
    </submittedName>
</protein>
<keyword evidence="2" id="KW-1185">Reference proteome</keyword>
<proteinExistence type="predicted"/>
<reference evidence="1 2" key="1">
    <citation type="submission" date="2023-08" db="EMBL/GenBank/DDBJ databases">
        <title>A Necator americanus chromosomal reference genome.</title>
        <authorList>
            <person name="Ilik V."/>
            <person name="Petrzelkova K.J."/>
            <person name="Pardy F."/>
            <person name="Fuh T."/>
            <person name="Niatou-Singa F.S."/>
            <person name="Gouil Q."/>
            <person name="Baker L."/>
            <person name="Ritchie M.E."/>
            <person name="Jex A.R."/>
            <person name="Gazzola D."/>
            <person name="Li H."/>
            <person name="Toshio Fujiwara R."/>
            <person name="Zhan B."/>
            <person name="Aroian R.V."/>
            <person name="Pafco B."/>
            <person name="Schwarz E.M."/>
        </authorList>
    </citation>
    <scope>NUCLEOTIDE SEQUENCE [LARGE SCALE GENOMIC DNA]</scope>
    <source>
        <strain evidence="1 2">Aroian</strain>
        <tissue evidence="1">Whole animal</tissue>
    </source>
</reference>
<comment type="caution">
    <text evidence="1">The sequence shown here is derived from an EMBL/GenBank/DDBJ whole genome shotgun (WGS) entry which is preliminary data.</text>
</comment>
<organism evidence="1 2">
    <name type="scientific">Necator americanus</name>
    <name type="common">Human hookworm</name>
    <dbReference type="NCBI Taxonomy" id="51031"/>
    <lineage>
        <taxon>Eukaryota</taxon>
        <taxon>Metazoa</taxon>
        <taxon>Ecdysozoa</taxon>
        <taxon>Nematoda</taxon>
        <taxon>Chromadorea</taxon>
        <taxon>Rhabditida</taxon>
        <taxon>Rhabditina</taxon>
        <taxon>Rhabditomorpha</taxon>
        <taxon>Strongyloidea</taxon>
        <taxon>Ancylostomatidae</taxon>
        <taxon>Bunostominae</taxon>
        <taxon>Necator</taxon>
    </lineage>
</organism>
<accession>A0ABR1D2V8</accession>
<dbReference type="Proteomes" id="UP001303046">
    <property type="component" value="Unassembled WGS sequence"/>
</dbReference>
<evidence type="ECO:0000313" key="2">
    <source>
        <dbReference type="Proteomes" id="UP001303046"/>
    </source>
</evidence>
<name>A0ABR1D2V8_NECAM</name>
<dbReference type="EMBL" id="JAVFWL010000003">
    <property type="protein sequence ID" value="KAK6744819.1"/>
    <property type="molecule type" value="Genomic_DNA"/>
</dbReference>
<evidence type="ECO:0000313" key="1">
    <source>
        <dbReference type="EMBL" id="KAK6744819.1"/>
    </source>
</evidence>
<gene>
    <name evidence="1" type="primary">Necator_chrIII.g12266</name>
    <name evidence="1" type="ORF">RB195_011500</name>
</gene>